<protein>
    <submittedName>
        <fullName evidence="1">Uncharacterized protein</fullName>
    </submittedName>
</protein>
<reference evidence="2" key="1">
    <citation type="journal article" date="2022" name="Mol. Ecol. Resour.">
        <title>The genomes of chicory, endive, great burdock and yacon provide insights into Asteraceae palaeo-polyploidization history and plant inulin production.</title>
        <authorList>
            <person name="Fan W."/>
            <person name="Wang S."/>
            <person name="Wang H."/>
            <person name="Wang A."/>
            <person name="Jiang F."/>
            <person name="Liu H."/>
            <person name="Zhao H."/>
            <person name="Xu D."/>
            <person name="Zhang Y."/>
        </authorList>
    </citation>
    <scope>NUCLEOTIDE SEQUENCE [LARGE SCALE GENOMIC DNA]</scope>
    <source>
        <strain evidence="2">cv. Yunnan</strain>
    </source>
</reference>
<proteinExistence type="predicted"/>
<keyword evidence="2" id="KW-1185">Reference proteome</keyword>
<name>A0ACB8ZCM6_9ASTR</name>
<accession>A0ACB8ZCM6</accession>
<reference evidence="1 2" key="2">
    <citation type="journal article" date="2022" name="Mol. Ecol. Resour.">
        <title>The genomes of chicory, endive, great burdock and yacon provide insights into Asteraceae paleo-polyploidization history and plant inulin production.</title>
        <authorList>
            <person name="Fan W."/>
            <person name="Wang S."/>
            <person name="Wang H."/>
            <person name="Wang A."/>
            <person name="Jiang F."/>
            <person name="Liu H."/>
            <person name="Zhao H."/>
            <person name="Xu D."/>
            <person name="Zhang Y."/>
        </authorList>
    </citation>
    <scope>NUCLEOTIDE SEQUENCE [LARGE SCALE GENOMIC DNA]</scope>
    <source>
        <strain evidence="2">cv. Yunnan</strain>
        <tissue evidence="1">Leaves</tissue>
    </source>
</reference>
<evidence type="ECO:0000313" key="2">
    <source>
        <dbReference type="Proteomes" id="UP001056120"/>
    </source>
</evidence>
<dbReference type="Proteomes" id="UP001056120">
    <property type="component" value="Linkage Group LG26"/>
</dbReference>
<gene>
    <name evidence="1" type="ORF">L1987_76820</name>
</gene>
<organism evidence="1 2">
    <name type="scientific">Smallanthus sonchifolius</name>
    <dbReference type="NCBI Taxonomy" id="185202"/>
    <lineage>
        <taxon>Eukaryota</taxon>
        <taxon>Viridiplantae</taxon>
        <taxon>Streptophyta</taxon>
        <taxon>Embryophyta</taxon>
        <taxon>Tracheophyta</taxon>
        <taxon>Spermatophyta</taxon>
        <taxon>Magnoliopsida</taxon>
        <taxon>eudicotyledons</taxon>
        <taxon>Gunneridae</taxon>
        <taxon>Pentapetalae</taxon>
        <taxon>asterids</taxon>
        <taxon>campanulids</taxon>
        <taxon>Asterales</taxon>
        <taxon>Asteraceae</taxon>
        <taxon>Asteroideae</taxon>
        <taxon>Heliantheae alliance</taxon>
        <taxon>Millerieae</taxon>
        <taxon>Smallanthus</taxon>
    </lineage>
</organism>
<comment type="caution">
    <text evidence="1">The sequence shown here is derived from an EMBL/GenBank/DDBJ whole genome shotgun (WGS) entry which is preliminary data.</text>
</comment>
<sequence>MTSKKRKFSITLSRDEIEEDIFSFTGSKPSRWPKKRPRSVQKQLDTLFPGLWLGSITADSYKVSEAPQKG</sequence>
<evidence type="ECO:0000313" key="1">
    <source>
        <dbReference type="EMBL" id="KAI3693865.1"/>
    </source>
</evidence>
<dbReference type="EMBL" id="CM042043">
    <property type="protein sequence ID" value="KAI3693865.1"/>
    <property type="molecule type" value="Genomic_DNA"/>
</dbReference>